<dbReference type="Proteomes" id="UP000632454">
    <property type="component" value="Unassembled WGS sequence"/>
</dbReference>
<accession>A0ABQ1V8D5</accession>
<name>A0ABQ1V8D5_9NOCA</name>
<gene>
    <name evidence="1" type="ORF">GCM10007298_40590</name>
</gene>
<organism evidence="1 2">
    <name type="scientific">Williamsia phyllosphaerae</name>
    <dbReference type="NCBI Taxonomy" id="885042"/>
    <lineage>
        <taxon>Bacteria</taxon>
        <taxon>Bacillati</taxon>
        <taxon>Actinomycetota</taxon>
        <taxon>Actinomycetes</taxon>
        <taxon>Mycobacteriales</taxon>
        <taxon>Nocardiaceae</taxon>
        <taxon>Williamsia</taxon>
    </lineage>
</organism>
<evidence type="ECO:0000313" key="1">
    <source>
        <dbReference type="EMBL" id="GGF40739.1"/>
    </source>
</evidence>
<evidence type="ECO:0008006" key="3">
    <source>
        <dbReference type="Google" id="ProtNLM"/>
    </source>
</evidence>
<dbReference type="InterPro" id="IPR025447">
    <property type="entry name" value="DUF4192"/>
</dbReference>
<sequence length="376" mass="39983">MHNVTVVPFRGPAVSLSGRTVAYMTTDPRTVTFRDPGDLIAAVPAMVGFIPERSLVLLVFDASGTRIGVTMRHDLDLDSDGIATEAMEVMVAHLCEICLRDNTSGVIALVIDDRFDIGAPCWDHLFALIDSGLEDVGLYTGFVVADMALGQPWLNRWGAMGTHGDRGILDDPRSSAMAVAHAVTTGRVVLRSRGEMVDSTARTTHCADPVCTYAVDSRTKTAAIGVDDSELLRRVLDVVLHGLDTHVDCTQLRILEAAIRRPPVRDALLALAVSDVADAAEAVWAELTRRFRGGGRACAATLLGHLHYVRGDGAMAGVALDCALDSDVGCSLAALLDRSLRAGLRPSTLHELLPTSYAAADKLGVIMPAPAERVAG</sequence>
<evidence type="ECO:0000313" key="2">
    <source>
        <dbReference type="Proteomes" id="UP000632454"/>
    </source>
</evidence>
<reference evidence="2" key="1">
    <citation type="journal article" date="2019" name="Int. J. Syst. Evol. Microbiol.">
        <title>The Global Catalogue of Microorganisms (GCM) 10K type strain sequencing project: providing services to taxonomists for standard genome sequencing and annotation.</title>
        <authorList>
            <consortium name="The Broad Institute Genomics Platform"/>
            <consortium name="The Broad Institute Genome Sequencing Center for Infectious Disease"/>
            <person name="Wu L."/>
            <person name="Ma J."/>
        </authorList>
    </citation>
    <scope>NUCLEOTIDE SEQUENCE [LARGE SCALE GENOMIC DNA]</scope>
    <source>
        <strain evidence="2">CCM 7855</strain>
    </source>
</reference>
<dbReference type="EMBL" id="BMCS01000003">
    <property type="protein sequence ID" value="GGF40739.1"/>
    <property type="molecule type" value="Genomic_DNA"/>
</dbReference>
<comment type="caution">
    <text evidence="1">The sequence shown here is derived from an EMBL/GenBank/DDBJ whole genome shotgun (WGS) entry which is preliminary data.</text>
</comment>
<keyword evidence="2" id="KW-1185">Reference proteome</keyword>
<proteinExistence type="predicted"/>
<dbReference type="Pfam" id="PF13830">
    <property type="entry name" value="DUF4192"/>
    <property type="match status" value="1"/>
</dbReference>
<protein>
    <recommendedName>
        <fullName evidence="3">DUF4192 domain-containing protein</fullName>
    </recommendedName>
</protein>